<reference evidence="1" key="1">
    <citation type="submission" date="2020-05" db="EMBL/GenBank/DDBJ databases">
        <title>Large-scale comparative analyses of tick genomes elucidate their genetic diversity and vector capacities.</title>
        <authorList>
            <person name="Jia N."/>
            <person name="Wang J."/>
            <person name="Shi W."/>
            <person name="Du L."/>
            <person name="Sun Y."/>
            <person name="Zhan W."/>
            <person name="Jiang J."/>
            <person name="Wang Q."/>
            <person name="Zhang B."/>
            <person name="Ji P."/>
            <person name="Sakyi L.B."/>
            <person name="Cui X."/>
            <person name="Yuan T."/>
            <person name="Jiang B."/>
            <person name="Yang W."/>
            <person name="Lam T.T.-Y."/>
            <person name="Chang Q."/>
            <person name="Ding S."/>
            <person name="Wang X."/>
            <person name="Zhu J."/>
            <person name="Ruan X."/>
            <person name="Zhao L."/>
            <person name="Wei J."/>
            <person name="Que T."/>
            <person name="Du C."/>
            <person name="Cheng J."/>
            <person name="Dai P."/>
            <person name="Han X."/>
            <person name="Huang E."/>
            <person name="Gao Y."/>
            <person name="Liu J."/>
            <person name="Shao H."/>
            <person name="Ye R."/>
            <person name="Li L."/>
            <person name="Wei W."/>
            <person name="Wang X."/>
            <person name="Wang C."/>
            <person name="Yang T."/>
            <person name="Huo Q."/>
            <person name="Li W."/>
            <person name="Guo W."/>
            <person name="Chen H."/>
            <person name="Zhou L."/>
            <person name="Ni X."/>
            <person name="Tian J."/>
            <person name="Zhou Y."/>
            <person name="Sheng Y."/>
            <person name="Liu T."/>
            <person name="Pan Y."/>
            <person name="Xia L."/>
            <person name="Li J."/>
            <person name="Zhao F."/>
            <person name="Cao W."/>
        </authorList>
    </citation>
    <scope>NUCLEOTIDE SEQUENCE</scope>
    <source>
        <strain evidence="1">Dsil-2018</strain>
    </source>
</reference>
<name>A0ACB8C3G4_DERSI</name>
<proteinExistence type="predicted"/>
<keyword evidence="2" id="KW-1185">Reference proteome</keyword>
<protein>
    <submittedName>
        <fullName evidence="1">Uncharacterized protein</fullName>
    </submittedName>
</protein>
<dbReference type="EMBL" id="CM023478">
    <property type="protein sequence ID" value="KAH7933383.1"/>
    <property type="molecule type" value="Genomic_DNA"/>
</dbReference>
<sequence>MALARNLVLALSLFVVGPWASVTAVGAGLSDAPAVRLCGRRLADLVWMICMDRGGVHSHMDRRARVLVDLSYLTSNAMCAAGRNLAKVQAVDLRDHENILESIEGL</sequence>
<accession>A0ACB8C3G4</accession>
<organism evidence="1 2">
    <name type="scientific">Dermacentor silvarum</name>
    <name type="common">Tick</name>
    <dbReference type="NCBI Taxonomy" id="543639"/>
    <lineage>
        <taxon>Eukaryota</taxon>
        <taxon>Metazoa</taxon>
        <taxon>Ecdysozoa</taxon>
        <taxon>Arthropoda</taxon>
        <taxon>Chelicerata</taxon>
        <taxon>Arachnida</taxon>
        <taxon>Acari</taxon>
        <taxon>Parasitiformes</taxon>
        <taxon>Ixodida</taxon>
        <taxon>Ixodoidea</taxon>
        <taxon>Ixodidae</taxon>
        <taxon>Rhipicephalinae</taxon>
        <taxon>Dermacentor</taxon>
    </lineage>
</organism>
<gene>
    <name evidence="1" type="ORF">HPB49_012070</name>
</gene>
<evidence type="ECO:0000313" key="2">
    <source>
        <dbReference type="Proteomes" id="UP000821865"/>
    </source>
</evidence>
<dbReference type="Proteomes" id="UP000821865">
    <property type="component" value="Chromosome 9"/>
</dbReference>
<evidence type="ECO:0000313" key="1">
    <source>
        <dbReference type="EMBL" id="KAH7933383.1"/>
    </source>
</evidence>
<comment type="caution">
    <text evidence="1">The sequence shown here is derived from an EMBL/GenBank/DDBJ whole genome shotgun (WGS) entry which is preliminary data.</text>
</comment>